<sequence>MIVGVVALLLVLAVPLTGGSFQRLGEIPVRGWVLLPIALLLQVLLFSVLSDVPAWLGFPVHLLTYALAAVFLWLNRAVRGVPLIALGAALNGVTIALNHGTLPASEWAVRTAGLPADKGFSNSGMLENPTLPWLGDIFAIPSGLPFANVFSVGDILVLAGVAVLVLANSHSKEPAKSQN</sequence>
<name>A0ABP6ZIF5_9ACTN</name>
<evidence type="ECO:0000256" key="1">
    <source>
        <dbReference type="SAM" id="Phobius"/>
    </source>
</evidence>
<keyword evidence="1" id="KW-0472">Membrane</keyword>
<accession>A0ABP6ZIF5</accession>
<evidence type="ECO:0000313" key="3">
    <source>
        <dbReference type="Proteomes" id="UP001501074"/>
    </source>
</evidence>
<evidence type="ECO:0008006" key="4">
    <source>
        <dbReference type="Google" id="ProtNLM"/>
    </source>
</evidence>
<dbReference type="EMBL" id="BAAAZO010000003">
    <property type="protein sequence ID" value="GAA3610327.1"/>
    <property type="molecule type" value="Genomic_DNA"/>
</dbReference>
<protein>
    <recommendedName>
        <fullName evidence="4">DUF5317 domain-containing protein</fullName>
    </recommendedName>
</protein>
<comment type="caution">
    <text evidence="2">The sequence shown here is derived from an EMBL/GenBank/DDBJ whole genome shotgun (WGS) entry which is preliminary data.</text>
</comment>
<keyword evidence="1" id="KW-1133">Transmembrane helix</keyword>
<keyword evidence="1" id="KW-0812">Transmembrane</keyword>
<feature type="transmembrane region" description="Helical" evidence="1">
    <location>
        <begin position="56"/>
        <end position="74"/>
    </location>
</feature>
<dbReference type="RefSeq" id="WP_231487263.1">
    <property type="nucleotide sequence ID" value="NZ_BAAAZO010000003.1"/>
</dbReference>
<evidence type="ECO:0000313" key="2">
    <source>
        <dbReference type="EMBL" id="GAA3610327.1"/>
    </source>
</evidence>
<dbReference type="Proteomes" id="UP001501074">
    <property type="component" value="Unassembled WGS sequence"/>
</dbReference>
<dbReference type="InterPro" id="IPR035168">
    <property type="entry name" value="DUF5317"/>
</dbReference>
<gene>
    <name evidence="2" type="ORF">GCM10022223_28110</name>
</gene>
<reference evidence="3" key="1">
    <citation type="journal article" date="2019" name="Int. J. Syst. Evol. Microbiol.">
        <title>The Global Catalogue of Microorganisms (GCM) 10K type strain sequencing project: providing services to taxonomists for standard genome sequencing and annotation.</title>
        <authorList>
            <consortium name="The Broad Institute Genomics Platform"/>
            <consortium name="The Broad Institute Genome Sequencing Center for Infectious Disease"/>
            <person name="Wu L."/>
            <person name="Ma J."/>
        </authorList>
    </citation>
    <scope>NUCLEOTIDE SEQUENCE [LARGE SCALE GENOMIC DNA]</scope>
    <source>
        <strain evidence="3">JCM 16902</strain>
    </source>
</reference>
<feature type="transmembrane region" description="Helical" evidence="1">
    <location>
        <begin position="29"/>
        <end position="49"/>
    </location>
</feature>
<dbReference type="Pfam" id="PF17248">
    <property type="entry name" value="DUF5317"/>
    <property type="match status" value="1"/>
</dbReference>
<feature type="transmembrane region" description="Helical" evidence="1">
    <location>
        <begin position="146"/>
        <end position="167"/>
    </location>
</feature>
<proteinExistence type="predicted"/>
<keyword evidence="3" id="KW-1185">Reference proteome</keyword>
<organism evidence="2 3">
    <name type="scientific">Kineosporia mesophila</name>
    <dbReference type="NCBI Taxonomy" id="566012"/>
    <lineage>
        <taxon>Bacteria</taxon>
        <taxon>Bacillati</taxon>
        <taxon>Actinomycetota</taxon>
        <taxon>Actinomycetes</taxon>
        <taxon>Kineosporiales</taxon>
        <taxon>Kineosporiaceae</taxon>
        <taxon>Kineosporia</taxon>
    </lineage>
</organism>